<feature type="domain" description="BD-FAE-like" evidence="2">
    <location>
        <begin position="67"/>
        <end position="280"/>
    </location>
</feature>
<proteinExistence type="predicted"/>
<dbReference type="GO" id="GO:0016787">
    <property type="term" value="F:hydrolase activity"/>
    <property type="evidence" value="ECO:0007669"/>
    <property type="project" value="UniProtKB-KW"/>
</dbReference>
<accession>A0A075HLY9</accession>
<organism evidence="3">
    <name type="scientific">uncultured marine group II/III euryarchaeote KM3_69_A05</name>
    <dbReference type="NCBI Taxonomy" id="1456488"/>
    <lineage>
        <taxon>Archaea</taxon>
        <taxon>Methanobacteriati</taxon>
        <taxon>Methanobacteriota</taxon>
        <taxon>environmental samples</taxon>
    </lineage>
</organism>
<reference evidence="3" key="1">
    <citation type="journal article" date="2014" name="Genome Biol. Evol.">
        <title>Pangenome evidence for extensive interdomain horizontal transfer affecting lineage core and shell genes in uncultured planktonic thaumarchaeota and euryarchaeota.</title>
        <authorList>
            <person name="Deschamps P."/>
            <person name="Zivanovic Y."/>
            <person name="Moreira D."/>
            <person name="Rodriguez-Valera F."/>
            <person name="Lopez-Garcia P."/>
        </authorList>
    </citation>
    <scope>NUCLEOTIDE SEQUENCE</scope>
</reference>
<dbReference type="InterPro" id="IPR049492">
    <property type="entry name" value="BD-FAE-like_dom"/>
</dbReference>
<evidence type="ECO:0000313" key="3">
    <source>
        <dbReference type="EMBL" id="AIF14963.1"/>
    </source>
</evidence>
<dbReference type="EMBL" id="KF901016">
    <property type="protein sequence ID" value="AIF14963.1"/>
    <property type="molecule type" value="Genomic_DNA"/>
</dbReference>
<dbReference type="InterPro" id="IPR050300">
    <property type="entry name" value="GDXG_lipolytic_enzyme"/>
</dbReference>
<dbReference type="SUPFAM" id="SSF53474">
    <property type="entry name" value="alpha/beta-Hydrolases"/>
    <property type="match status" value="1"/>
</dbReference>
<dbReference type="AlphaFoldDB" id="A0A075HLY9"/>
<protein>
    <submittedName>
        <fullName evidence="3">Esterase/lipase family protein</fullName>
    </submittedName>
</protein>
<dbReference type="InterPro" id="IPR029058">
    <property type="entry name" value="AB_hydrolase_fold"/>
</dbReference>
<evidence type="ECO:0000256" key="1">
    <source>
        <dbReference type="ARBA" id="ARBA00022801"/>
    </source>
</evidence>
<keyword evidence="1" id="KW-0378">Hydrolase</keyword>
<name>A0A075HLY9_9EURY</name>
<dbReference type="Gene3D" id="3.40.50.1820">
    <property type="entry name" value="alpha/beta hydrolase"/>
    <property type="match status" value="1"/>
</dbReference>
<dbReference type="Pfam" id="PF20434">
    <property type="entry name" value="BD-FAE"/>
    <property type="match status" value="1"/>
</dbReference>
<evidence type="ECO:0000259" key="2">
    <source>
        <dbReference type="Pfam" id="PF20434"/>
    </source>
</evidence>
<sequence>MVLVVIILLFSTLSGCLESTVDNNPIDPPEDDVLPPSDIDNNTTIPPQAEIFYDVVYANASTSDLLLDLYIPSGEGPHPLFVNIHGGGWAAGDKALHPESAAMQLYDSGNGTWAVASINYRLTNEAVWPAQIEDTKASIRWLKENAQTYRIDSQMIVASGSSAGGHLSAMLAVTNGDTIYDNSSLGSMNYSSEVNAVVDWFGVTNFYTISDYIESQNVSKPSPMESLLACSMGTDCTDELVISASPALLVNGSEPPMLLMHGVNDTSVPPSQSQELADALSSNNSIFWHHEFADAEHGIGNPEWKTSEVVDLLSDFLEAVRDGTISSHEIQPEPSLATECLNGHSNLAMHIHPSLVIQIENTTYTIAANVGIDTDACPSAMHVAHTHDSSGKIHVETHEPANVTLGVFTEIWGIIFDETQFGPYQVNETHELVMMIDGVVSDDWGDHVFSDGESILIHYRERQ</sequence>
<dbReference type="PANTHER" id="PTHR48081">
    <property type="entry name" value="AB HYDROLASE SUPERFAMILY PROTEIN C4A8.06C"/>
    <property type="match status" value="1"/>
</dbReference>
<dbReference type="PANTHER" id="PTHR48081:SF13">
    <property type="entry name" value="ALPHA_BETA HYDROLASE"/>
    <property type="match status" value="1"/>
</dbReference>
<dbReference type="SMR" id="A0A075HLY9"/>